<gene>
    <name evidence="8" type="ORF">DFP86_104257</name>
</gene>
<evidence type="ECO:0000256" key="5">
    <source>
        <dbReference type="ARBA" id="ARBA00022989"/>
    </source>
</evidence>
<feature type="transmembrane region" description="Helical" evidence="7">
    <location>
        <begin position="177"/>
        <end position="197"/>
    </location>
</feature>
<keyword evidence="2 7" id="KW-1003">Cell membrane</keyword>
<keyword evidence="6 7" id="KW-0472">Membrane</keyword>
<keyword evidence="9" id="KW-1185">Reference proteome</keyword>
<reference evidence="8 9" key="1">
    <citation type="submission" date="2019-03" db="EMBL/GenBank/DDBJ databases">
        <title>Genomic Encyclopedia of Type Strains, Phase III (KMG-III): the genomes of soil and plant-associated and newly described type strains.</title>
        <authorList>
            <person name="Whitman W."/>
        </authorList>
    </citation>
    <scope>NUCLEOTIDE SEQUENCE [LARGE SCALE GENOMIC DNA]</scope>
    <source>
        <strain evidence="8 9">CECT 8976</strain>
    </source>
</reference>
<evidence type="ECO:0000256" key="3">
    <source>
        <dbReference type="ARBA" id="ARBA00022519"/>
    </source>
</evidence>
<keyword evidence="3" id="KW-0997">Cell inner membrane</keyword>
<feature type="transmembrane region" description="Helical" evidence="7">
    <location>
        <begin position="97"/>
        <end position="117"/>
    </location>
</feature>
<dbReference type="HAMAP" id="MF_00672">
    <property type="entry name" value="UPF0761"/>
    <property type="match status" value="1"/>
</dbReference>
<dbReference type="RefSeq" id="WP_133679413.1">
    <property type="nucleotide sequence ID" value="NZ_SNZP01000004.1"/>
</dbReference>
<proteinExistence type="inferred from homology"/>
<protein>
    <recommendedName>
        <fullName evidence="7">UPF0761 membrane protein DFP86_104257</fullName>
    </recommendedName>
</protein>
<organism evidence="8 9">
    <name type="scientific">Paludibacterium purpuratum</name>
    <dbReference type="NCBI Taxonomy" id="1144873"/>
    <lineage>
        <taxon>Bacteria</taxon>
        <taxon>Pseudomonadati</taxon>
        <taxon>Pseudomonadota</taxon>
        <taxon>Betaproteobacteria</taxon>
        <taxon>Neisseriales</taxon>
        <taxon>Chromobacteriaceae</taxon>
        <taxon>Paludibacterium</taxon>
    </lineage>
</organism>
<dbReference type="AlphaFoldDB" id="A0A4R7BAS1"/>
<dbReference type="EMBL" id="SNZP01000004">
    <property type="protein sequence ID" value="TDR80757.1"/>
    <property type="molecule type" value="Genomic_DNA"/>
</dbReference>
<comment type="caution">
    <text evidence="8">The sequence shown here is derived from an EMBL/GenBank/DDBJ whole genome shotgun (WGS) entry which is preliminary data.</text>
</comment>
<comment type="subcellular location">
    <subcellularLocation>
        <location evidence="1 7">Cell membrane</location>
        <topology evidence="1 7">Multi-pass membrane protein</topology>
    </subcellularLocation>
</comment>
<evidence type="ECO:0000256" key="2">
    <source>
        <dbReference type="ARBA" id="ARBA00022475"/>
    </source>
</evidence>
<accession>A0A4R7BAS1</accession>
<dbReference type="Proteomes" id="UP000295611">
    <property type="component" value="Unassembled WGS sequence"/>
</dbReference>
<keyword evidence="5 7" id="KW-1133">Transmembrane helix</keyword>
<feature type="transmembrane region" description="Helical" evidence="7">
    <location>
        <begin position="27"/>
        <end position="60"/>
    </location>
</feature>
<dbReference type="GO" id="GO:0005886">
    <property type="term" value="C:plasma membrane"/>
    <property type="evidence" value="ECO:0007669"/>
    <property type="project" value="UniProtKB-SubCell"/>
</dbReference>
<evidence type="ECO:0000256" key="6">
    <source>
        <dbReference type="ARBA" id="ARBA00023136"/>
    </source>
</evidence>
<dbReference type="InterPro" id="IPR023679">
    <property type="entry name" value="UPF0761_bac"/>
</dbReference>
<keyword evidence="4 7" id="KW-0812">Transmembrane</keyword>
<evidence type="ECO:0000256" key="4">
    <source>
        <dbReference type="ARBA" id="ARBA00022692"/>
    </source>
</evidence>
<comment type="similarity">
    <text evidence="7">Belongs to the UPF0761 family.</text>
</comment>
<dbReference type="InterPro" id="IPR017039">
    <property type="entry name" value="Virul_fac_BrkB"/>
</dbReference>
<evidence type="ECO:0000313" key="9">
    <source>
        <dbReference type="Proteomes" id="UP000295611"/>
    </source>
</evidence>
<sequence length="419" mass="46327">MKTYSATSLHWLGFSRFLLRRMGENRLLQVAGSLTFTTMLALVPLLTIALIVISALPMFADYSTRFKLILLTKLMPDFAGKVMTVYMRQFADNAAKLTAAGVLMLVATSLMLMATIARTFNAIWGGGRPRHWLQQTLIYWGVLTLGPVVLGGGLLLWHNLLRTSRLQHTAPILEELIQSVGAIGLTTVALSLLFRLVPHRYVPARHAYAGALLTALLLEVAKIGFGFYIEGIASYKLVYGAFASIPIALLWVYCIWLVVLAGAVFTCALSYWQGSAWRRRLTPRRRLLDALQLLLVLQHAHDEGVALGPAALRQQVPIGFDEMGWILDQLASRGWVQQGSEGRWVLMKSLSAVSLADLIRVFVYSDRHRSGHEPLEQSFDELMSPLLQTLGQMTLAQFVARLSVAADGSPAEALGQAER</sequence>
<feature type="transmembrane region" description="Helical" evidence="7">
    <location>
        <begin position="137"/>
        <end position="157"/>
    </location>
</feature>
<dbReference type="NCBIfam" id="TIGR00765">
    <property type="entry name" value="yihY_not_rbn"/>
    <property type="match status" value="1"/>
</dbReference>
<feature type="transmembrane region" description="Helical" evidence="7">
    <location>
        <begin position="209"/>
        <end position="229"/>
    </location>
</feature>
<dbReference type="Pfam" id="PF03631">
    <property type="entry name" value="Virul_fac_BrkB"/>
    <property type="match status" value="1"/>
</dbReference>
<dbReference type="OrthoDB" id="9808671at2"/>
<feature type="transmembrane region" description="Helical" evidence="7">
    <location>
        <begin position="249"/>
        <end position="272"/>
    </location>
</feature>
<dbReference type="PANTHER" id="PTHR30213">
    <property type="entry name" value="INNER MEMBRANE PROTEIN YHJD"/>
    <property type="match status" value="1"/>
</dbReference>
<dbReference type="PANTHER" id="PTHR30213:SF0">
    <property type="entry name" value="UPF0761 MEMBRANE PROTEIN YIHY"/>
    <property type="match status" value="1"/>
</dbReference>
<evidence type="ECO:0000256" key="7">
    <source>
        <dbReference type="HAMAP-Rule" id="MF_00672"/>
    </source>
</evidence>
<evidence type="ECO:0000313" key="8">
    <source>
        <dbReference type="EMBL" id="TDR80757.1"/>
    </source>
</evidence>
<name>A0A4R7BAS1_9NEIS</name>
<evidence type="ECO:0000256" key="1">
    <source>
        <dbReference type="ARBA" id="ARBA00004651"/>
    </source>
</evidence>